<accession>E0NPB9</accession>
<reference evidence="1" key="1">
    <citation type="submission" date="2010-07" db="EMBL/GenBank/DDBJ databases">
        <authorList>
            <person name="Muzny D."/>
            <person name="Qin X."/>
            <person name="Deng J."/>
            <person name="Jiang H."/>
            <person name="Liu Y."/>
            <person name="Qu J."/>
            <person name="Song X.-Z."/>
            <person name="Zhang L."/>
            <person name="Thornton R."/>
            <person name="Coyle M."/>
            <person name="Francisco L."/>
            <person name="Jackson L."/>
            <person name="Javaid M."/>
            <person name="Korchina V."/>
            <person name="Kovar C."/>
            <person name="Mata R."/>
            <person name="Mathew T."/>
            <person name="Ngo R."/>
            <person name="Nguyen L."/>
            <person name="Nguyen N."/>
            <person name="Okwuonu G."/>
            <person name="Ongeri F."/>
            <person name="Pham C."/>
            <person name="Simmons D."/>
            <person name="Wilczek-Boney K."/>
            <person name="Hale W."/>
            <person name="Jakkamsetti A."/>
            <person name="Pham P."/>
            <person name="Ruth R."/>
            <person name="San Lucas F."/>
            <person name="Warren J."/>
            <person name="Zhang J."/>
            <person name="Zhao Z."/>
            <person name="Zhou C."/>
            <person name="Zhu D."/>
            <person name="Lee S."/>
            <person name="Bess C."/>
            <person name="Blankenburg K."/>
            <person name="Forbes L."/>
            <person name="Fu Q."/>
            <person name="Gubbala S."/>
            <person name="Hirani K."/>
            <person name="Jayaseelan J.C."/>
            <person name="Lara F."/>
            <person name="Munidasa M."/>
            <person name="Palculict T."/>
            <person name="Patil S."/>
            <person name="Pu L.-L."/>
            <person name="Saada N."/>
            <person name="Tang L."/>
            <person name="Weissenberger G."/>
            <person name="Zhu Y."/>
            <person name="Hemphill L."/>
            <person name="Shang Y."/>
            <person name="Youmans B."/>
            <person name="Ayvaz T."/>
            <person name="Ross M."/>
            <person name="Santibanez J."/>
            <person name="Aqrawi P."/>
            <person name="Gross S."/>
            <person name="Joshi V."/>
            <person name="Fowler G."/>
            <person name="Nazareth L."/>
            <person name="Reid J."/>
            <person name="Worley K."/>
            <person name="Petrosino J."/>
            <person name="Highlander S."/>
            <person name="Gibbs R."/>
        </authorList>
    </citation>
    <scope>NUCLEOTIDE SEQUENCE [LARGE SCALE GENOMIC DNA]</scope>
    <source>
        <strain evidence="1">DSM 16973</strain>
    </source>
</reference>
<protein>
    <submittedName>
        <fullName evidence="1">Uncharacterized protein</fullName>
    </submittedName>
</protein>
<evidence type="ECO:0000313" key="2">
    <source>
        <dbReference type="Proteomes" id="UP000004394"/>
    </source>
</evidence>
<keyword evidence="2" id="KW-1185">Reference proteome</keyword>
<comment type="caution">
    <text evidence="1">The sequence shown here is derived from an EMBL/GenBank/DDBJ whole genome shotgun (WGS) entry which is preliminary data.</text>
</comment>
<dbReference type="STRING" id="862515.HMPREF0658_0020"/>
<name>E0NPB9_9BACT</name>
<gene>
    <name evidence="1" type="ORF">HMPREF0658_0020</name>
</gene>
<dbReference type="Proteomes" id="UP000004394">
    <property type="component" value="Unassembled WGS sequence"/>
</dbReference>
<organism evidence="1 2">
    <name type="scientific">Hoylesella marshii DSM 16973 = JCM 13450</name>
    <dbReference type="NCBI Taxonomy" id="862515"/>
    <lineage>
        <taxon>Bacteria</taxon>
        <taxon>Pseudomonadati</taxon>
        <taxon>Bacteroidota</taxon>
        <taxon>Bacteroidia</taxon>
        <taxon>Bacteroidales</taxon>
        <taxon>Prevotellaceae</taxon>
        <taxon>Hoylesella</taxon>
    </lineage>
</organism>
<dbReference type="BioCyc" id="PMAR862515-HMP:GMOO-21-MONOMER"/>
<evidence type="ECO:0000313" key="1">
    <source>
        <dbReference type="EMBL" id="EFM03034.1"/>
    </source>
</evidence>
<dbReference type="EMBL" id="AEEI01000002">
    <property type="protein sequence ID" value="EFM03034.1"/>
    <property type="molecule type" value="Genomic_DNA"/>
</dbReference>
<dbReference type="HOGENOM" id="CLU_2754515_0_0_10"/>
<dbReference type="AlphaFoldDB" id="E0NPB9"/>
<proteinExistence type="predicted"/>
<sequence length="70" mass="8085">MTEARQVDILVVLLVCTMKGLRFPSSHNKTCLLGYFHKTWRNIEEEAKQRTRYISPAHNTGIVRSPNEAQ</sequence>